<gene>
    <name evidence="11" type="ORF">BN1180_03320</name>
</gene>
<dbReference type="Gene3D" id="3.30.300.210">
    <property type="entry name" value="Nutrient germinant receptor protein C, domain 3"/>
    <property type="match status" value="1"/>
</dbReference>
<evidence type="ECO:0000259" key="10">
    <source>
        <dbReference type="Pfam" id="PF25198"/>
    </source>
</evidence>
<dbReference type="NCBIfam" id="TIGR02887">
    <property type="entry name" value="spore_ger_x_C"/>
    <property type="match status" value="1"/>
</dbReference>
<dbReference type="PANTHER" id="PTHR35789:SF1">
    <property type="entry name" value="SPORE GERMINATION PROTEIN B3"/>
    <property type="match status" value="1"/>
</dbReference>
<evidence type="ECO:0000256" key="7">
    <source>
        <dbReference type="ARBA" id="ARBA00023288"/>
    </source>
</evidence>
<proteinExistence type="inferred from homology"/>
<keyword evidence="8" id="KW-0175">Coiled coil</keyword>
<dbReference type="Proteomes" id="UP000182110">
    <property type="component" value="Unassembled WGS sequence"/>
</dbReference>
<keyword evidence="7" id="KW-0449">Lipoprotein</keyword>
<dbReference type="GO" id="GO:0016020">
    <property type="term" value="C:membrane"/>
    <property type="evidence" value="ECO:0007669"/>
    <property type="project" value="UniProtKB-SubCell"/>
</dbReference>
<dbReference type="PANTHER" id="PTHR35789">
    <property type="entry name" value="SPORE GERMINATION PROTEIN B3"/>
    <property type="match status" value="1"/>
</dbReference>
<feature type="coiled-coil region" evidence="8">
    <location>
        <begin position="225"/>
        <end position="253"/>
    </location>
</feature>
<keyword evidence="5" id="KW-0472">Membrane</keyword>
<evidence type="ECO:0000256" key="2">
    <source>
        <dbReference type="ARBA" id="ARBA00007886"/>
    </source>
</evidence>
<evidence type="ECO:0000313" key="11">
    <source>
        <dbReference type="EMBL" id="CEG33148.1"/>
    </source>
</evidence>
<dbReference type="GO" id="GO:0009847">
    <property type="term" value="P:spore germination"/>
    <property type="evidence" value="ECO:0007669"/>
    <property type="project" value="InterPro"/>
</dbReference>
<dbReference type="Pfam" id="PF25198">
    <property type="entry name" value="Spore_GerAC_N"/>
    <property type="match status" value="1"/>
</dbReference>
<dbReference type="InterPro" id="IPR038501">
    <property type="entry name" value="Spore_GerAC_C_sf"/>
</dbReference>
<dbReference type="InterPro" id="IPR046953">
    <property type="entry name" value="Spore_GerAC-like_C"/>
</dbReference>
<evidence type="ECO:0000256" key="1">
    <source>
        <dbReference type="ARBA" id="ARBA00004635"/>
    </source>
</evidence>
<evidence type="ECO:0000256" key="8">
    <source>
        <dbReference type="SAM" id="Coils"/>
    </source>
</evidence>
<keyword evidence="6" id="KW-0564">Palmitate</keyword>
<comment type="caution">
    <text evidence="11">The sequence shown here is derived from an EMBL/GenBank/DDBJ whole genome shotgun (WGS) entry which is preliminary data.</text>
</comment>
<evidence type="ECO:0000259" key="9">
    <source>
        <dbReference type="Pfam" id="PF05504"/>
    </source>
</evidence>
<reference evidence="11 12" key="1">
    <citation type="journal article" date="2014" name="Genome Announc.">
        <title>Genome Sequence of Bacillus simplex Strain P558, Isolated from a Human Fecal Sample.</title>
        <authorList>
            <person name="Croce O."/>
            <person name="Hugon P."/>
            <person name="Lagier J.C."/>
            <person name="Bibi F."/>
            <person name="Robert C."/>
            <person name="Azhar E.I."/>
            <person name="Raoult D."/>
            <person name="Fournier P.E."/>
        </authorList>
    </citation>
    <scope>NUCLEOTIDE SEQUENCE [LARGE SCALE GENOMIC DNA]</scope>
    <source>
        <strain evidence="11 12">P558</strain>
    </source>
</reference>
<evidence type="ECO:0000256" key="5">
    <source>
        <dbReference type="ARBA" id="ARBA00023136"/>
    </source>
</evidence>
<comment type="subcellular location">
    <subcellularLocation>
        <location evidence="1">Membrane</location>
        <topology evidence="1">Lipid-anchor</topology>
    </subcellularLocation>
</comment>
<evidence type="ECO:0000313" key="12">
    <source>
        <dbReference type="Proteomes" id="UP000182110"/>
    </source>
</evidence>
<dbReference type="EMBL" id="CCXW01000001">
    <property type="protein sequence ID" value="CEG33148.1"/>
    <property type="molecule type" value="Genomic_DNA"/>
</dbReference>
<dbReference type="InterPro" id="IPR057336">
    <property type="entry name" value="GerAC_N"/>
</dbReference>
<comment type="similarity">
    <text evidence="2">Belongs to the GerABKC lipoprotein family.</text>
</comment>
<keyword evidence="3" id="KW-0309">Germination</keyword>
<feature type="domain" description="Spore germination protein N-terminal" evidence="10">
    <location>
        <begin position="3"/>
        <end position="124"/>
    </location>
</feature>
<feature type="domain" description="Spore germination GerAC-like C-terminal" evidence="9">
    <location>
        <begin position="133"/>
        <end position="298"/>
    </location>
</feature>
<dbReference type="Pfam" id="PF05504">
    <property type="entry name" value="Spore_GerAC"/>
    <property type="match status" value="1"/>
</dbReference>
<sequence>MIVEKATGTTIFDAMSLLQEKFSRRIFWGHNQVIIIGEKLAKEGIQKHIDFFARSPDPPIRAYTFVTDGKAIDVLKDNPDLEKSSAEFARDLANLKVGMSVTVKDLLQMLSSEAGAAALPLIEVGQKGGLSVNGTAVFKKDNMVGVIDDKVTRGLLWVRNEIELSAVTVKPKGAKDHISFNLLRSRTKLIPKIENGNWKMTVKIVTEDDVVDNETKLNLMNPRIVKKLERQLEQEIEQRIRIMLEQLQNEMETDILGFAEAFHRQYPDQWSNVKDHWGEKFPEIEVEIKSKAYIRRPGMSTSPQGVPEKEVIGN</sequence>
<accession>A0AAN2TTF7</accession>
<evidence type="ECO:0000256" key="3">
    <source>
        <dbReference type="ARBA" id="ARBA00022544"/>
    </source>
</evidence>
<protein>
    <submittedName>
        <fullName evidence="11">Spore germination B3 GerAC family protein</fullName>
    </submittedName>
</protein>
<dbReference type="AlphaFoldDB" id="A0AAN2TTF7"/>
<organism evidence="11 12">
    <name type="scientific">Peribacillus simplex</name>
    <dbReference type="NCBI Taxonomy" id="1478"/>
    <lineage>
        <taxon>Bacteria</taxon>
        <taxon>Bacillati</taxon>
        <taxon>Bacillota</taxon>
        <taxon>Bacilli</taxon>
        <taxon>Bacillales</taxon>
        <taxon>Bacillaceae</taxon>
        <taxon>Peribacillus</taxon>
    </lineage>
</organism>
<keyword evidence="12" id="KW-1185">Reference proteome</keyword>
<evidence type="ECO:0000256" key="6">
    <source>
        <dbReference type="ARBA" id="ARBA00023139"/>
    </source>
</evidence>
<dbReference type="InterPro" id="IPR008844">
    <property type="entry name" value="Spore_GerAC-like"/>
</dbReference>
<dbReference type="RefSeq" id="WP_237766611.1">
    <property type="nucleotide sequence ID" value="NZ_CCXW01000001.1"/>
</dbReference>
<keyword evidence="4" id="KW-0732">Signal</keyword>
<evidence type="ECO:0000256" key="4">
    <source>
        <dbReference type="ARBA" id="ARBA00022729"/>
    </source>
</evidence>
<name>A0AAN2TTF7_9BACI</name>